<evidence type="ECO:0000313" key="2">
    <source>
        <dbReference type="Proteomes" id="UP000243459"/>
    </source>
</evidence>
<name>A0A5P1E770_ASPOF</name>
<gene>
    <name evidence="1" type="ORF">A4U43_C09F11990</name>
</gene>
<dbReference type="AlphaFoldDB" id="A0A5P1E770"/>
<keyword evidence="2" id="KW-1185">Reference proteome</keyword>
<reference evidence="2" key="1">
    <citation type="journal article" date="2017" name="Nat. Commun.">
        <title>The asparagus genome sheds light on the origin and evolution of a young Y chromosome.</title>
        <authorList>
            <person name="Harkess A."/>
            <person name="Zhou J."/>
            <person name="Xu C."/>
            <person name="Bowers J.E."/>
            <person name="Van der Hulst R."/>
            <person name="Ayyampalayam S."/>
            <person name="Mercati F."/>
            <person name="Riccardi P."/>
            <person name="McKain M.R."/>
            <person name="Kakrana A."/>
            <person name="Tang H."/>
            <person name="Ray J."/>
            <person name="Groenendijk J."/>
            <person name="Arikit S."/>
            <person name="Mathioni S.M."/>
            <person name="Nakano M."/>
            <person name="Shan H."/>
            <person name="Telgmann-Rauber A."/>
            <person name="Kanno A."/>
            <person name="Yue Z."/>
            <person name="Chen H."/>
            <person name="Li W."/>
            <person name="Chen Y."/>
            <person name="Xu X."/>
            <person name="Zhang Y."/>
            <person name="Luo S."/>
            <person name="Chen H."/>
            <person name="Gao J."/>
            <person name="Mao Z."/>
            <person name="Pires J.C."/>
            <person name="Luo M."/>
            <person name="Kudrna D."/>
            <person name="Wing R.A."/>
            <person name="Meyers B.C."/>
            <person name="Yi K."/>
            <person name="Kong H."/>
            <person name="Lavrijsen P."/>
            <person name="Sunseri F."/>
            <person name="Falavigna A."/>
            <person name="Ye Y."/>
            <person name="Leebens-Mack J.H."/>
            <person name="Chen G."/>
        </authorList>
    </citation>
    <scope>NUCLEOTIDE SEQUENCE [LARGE SCALE GENOMIC DNA]</scope>
    <source>
        <strain evidence="2">cv. DH0086</strain>
    </source>
</reference>
<organism evidence="1 2">
    <name type="scientific">Asparagus officinalis</name>
    <name type="common">Garden asparagus</name>
    <dbReference type="NCBI Taxonomy" id="4686"/>
    <lineage>
        <taxon>Eukaryota</taxon>
        <taxon>Viridiplantae</taxon>
        <taxon>Streptophyta</taxon>
        <taxon>Embryophyta</taxon>
        <taxon>Tracheophyta</taxon>
        <taxon>Spermatophyta</taxon>
        <taxon>Magnoliopsida</taxon>
        <taxon>Liliopsida</taxon>
        <taxon>Asparagales</taxon>
        <taxon>Asparagaceae</taxon>
        <taxon>Asparagoideae</taxon>
        <taxon>Asparagus</taxon>
    </lineage>
</organism>
<dbReference type="EMBL" id="CM007389">
    <property type="protein sequence ID" value="ONK58400.1"/>
    <property type="molecule type" value="Genomic_DNA"/>
</dbReference>
<feature type="non-terminal residue" evidence="1">
    <location>
        <position position="1"/>
    </location>
</feature>
<evidence type="ECO:0000313" key="1">
    <source>
        <dbReference type="EMBL" id="ONK58400.1"/>
    </source>
</evidence>
<accession>A0A5P1E770</accession>
<protein>
    <submittedName>
        <fullName evidence="1">Uncharacterized protein</fullName>
    </submittedName>
</protein>
<dbReference type="Gramene" id="ONK58400">
    <property type="protein sequence ID" value="ONK58400"/>
    <property type="gene ID" value="A4U43_C09F11990"/>
</dbReference>
<sequence>AIWQMSLWELEAGPYPEHLGELYYQKMQCHHRPGGLEGGVEGAELKGGPAVGLTDLNLKGGAINLSHIESWNCEAGASLHEAIEPGNCEAGATNEGIKPQNCDAGARSENLVMSYGWRLLDSFMKMRYFNIEDNPVGWEFLFGYMGKFKHSLREWRHEIKKKCFDCFTHNWERVYKRDKRVEPELPICKNPTT</sequence>
<proteinExistence type="predicted"/>
<dbReference type="Proteomes" id="UP000243459">
    <property type="component" value="Chromosome 9"/>
</dbReference>